<sequence>MACSRRTKLLLLLWLRRRIRRRNTRRYWVHPIQQKRDSLGEFHHLYPQLIKYSEKFIKYFRMQKSSFSELQDICQDDLLMENTNYRKAISPIERLTVTLSFFHRKYARSDRRALRRWRSTLTQTSENSHFKREQLDLVVHSTFMPPKLQELGISEQRQIVMLKNLR</sequence>
<name>A0AAE1DDT9_9GAST</name>
<evidence type="ECO:0000313" key="1">
    <source>
        <dbReference type="EMBL" id="KAK3765748.1"/>
    </source>
</evidence>
<dbReference type="AlphaFoldDB" id="A0AAE1DDT9"/>
<gene>
    <name evidence="1" type="ORF">RRG08_026219</name>
</gene>
<accession>A0AAE1DDT9</accession>
<proteinExistence type="predicted"/>
<protein>
    <submittedName>
        <fullName evidence="1">Uncharacterized protein</fullName>
    </submittedName>
</protein>
<comment type="caution">
    <text evidence="1">The sequence shown here is derived from an EMBL/GenBank/DDBJ whole genome shotgun (WGS) entry which is preliminary data.</text>
</comment>
<organism evidence="1 2">
    <name type="scientific">Elysia crispata</name>
    <name type="common">lettuce slug</name>
    <dbReference type="NCBI Taxonomy" id="231223"/>
    <lineage>
        <taxon>Eukaryota</taxon>
        <taxon>Metazoa</taxon>
        <taxon>Spiralia</taxon>
        <taxon>Lophotrochozoa</taxon>
        <taxon>Mollusca</taxon>
        <taxon>Gastropoda</taxon>
        <taxon>Heterobranchia</taxon>
        <taxon>Euthyneura</taxon>
        <taxon>Panpulmonata</taxon>
        <taxon>Sacoglossa</taxon>
        <taxon>Placobranchoidea</taxon>
        <taxon>Plakobranchidae</taxon>
        <taxon>Elysia</taxon>
    </lineage>
</organism>
<dbReference type="EMBL" id="JAWDGP010004277">
    <property type="protein sequence ID" value="KAK3765748.1"/>
    <property type="molecule type" value="Genomic_DNA"/>
</dbReference>
<reference evidence="1" key="1">
    <citation type="journal article" date="2023" name="G3 (Bethesda)">
        <title>A reference genome for the long-term kleptoplast-retaining sea slug Elysia crispata morphotype clarki.</title>
        <authorList>
            <person name="Eastman K.E."/>
            <person name="Pendleton A.L."/>
            <person name="Shaikh M.A."/>
            <person name="Suttiyut T."/>
            <person name="Ogas R."/>
            <person name="Tomko P."/>
            <person name="Gavelis G."/>
            <person name="Widhalm J.R."/>
            <person name="Wisecaver J.H."/>
        </authorList>
    </citation>
    <scope>NUCLEOTIDE SEQUENCE</scope>
    <source>
        <strain evidence="1">ECLA1</strain>
    </source>
</reference>
<keyword evidence="2" id="KW-1185">Reference proteome</keyword>
<dbReference type="Proteomes" id="UP001283361">
    <property type="component" value="Unassembled WGS sequence"/>
</dbReference>
<evidence type="ECO:0000313" key="2">
    <source>
        <dbReference type="Proteomes" id="UP001283361"/>
    </source>
</evidence>